<dbReference type="RefSeq" id="WP_345928656.1">
    <property type="nucleotide sequence ID" value="NZ_JBDIVF010000007.1"/>
</dbReference>
<feature type="domain" description="Cytochrome c" evidence="8">
    <location>
        <begin position="20"/>
        <end position="120"/>
    </location>
</feature>
<keyword evidence="4" id="KW-0249">Electron transport</keyword>
<dbReference type="PROSITE" id="PS51007">
    <property type="entry name" value="CYTC"/>
    <property type="match status" value="1"/>
</dbReference>
<evidence type="ECO:0000256" key="4">
    <source>
        <dbReference type="ARBA" id="ARBA00022982"/>
    </source>
</evidence>
<dbReference type="Proteomes" id="UP001548590">
    <property type="component" value="Unassembled WGS sequence"/>
</dbReference>
<feature type="chain" id="PRO_5046475044" evidence="7">
    <location>
        <begin position="21"/>
        <end position="121"/>
    </location>
</feature>
<organism evidence="9 10">
    <name type="scientific">Uliginosibacterium paludis</name>
    <dbReference type="NCBI Taxonomy" id="1615952"/>
    <lineage>
        <taxon>Bacteria</taxon>
        <taxon>Pseudomonadati</taxon>
        <taxon>Pseudomonadota</taxon>
        <taxon>Betaproteobacteria</taxon>
        <taxon>Rhodocyclales</taxon>
        <taxon>Zoogloeaceae</taxon>
        <taxon>Uliginosibacterium</taxon>
    </lineage>
</organism>
<feature type="signal peptide" evidence="7">
    <location>
        <begin position="1"/>
        <end position="20"/>
    </location>
</feature>
<evidence type="ECO:0000259" key="8">
    <source>
        <dbReference type="PROSITE" id="PS51007"/>
    </source>
</evidence>
<keyword evidence="3 6" id="KW-0479">Metal-binding</keyword>
<dbReference type="SUPFAM" id="SSF46626">
    <property type="entry name" value="Cytochrome c"/>
    <property type="match status" value="1"/>
</dbReference>
<dbReference type="InterPro" id="IPR009056">
    <property type="entry name" value="Cyt_c-like_dom"/>
</dbReference>
<evidence type="ECO:0000256" key="2">
    <source>
        <dbReference type="ARBA" id="ARBA00022617"/>
    </source>
</evidence>
<evidence type="ECO:0000256" key="1">
    <source>
        <dbReference type="ARBA" id="ARBA00022448"/>
    </source>
</evidence>
<dbReference type="PRINTS" id="PR00604">
    <property type="entry name" value="CYTCHRMECIAB"/>
</dbReference>
<evidence type="ECO:0000313" key="9">
    <source>
        <dbReference type="EMBL" id="MET1491168.1"/>
    </source>
</evidence>
<protein>
    <submittedName>
        <fullName evidence="9">C-type cytochrome</fullName>
    </submittedName>
</protein>
<evidence type="ECO:0000256" key="6">
    <source>
        <dbReference type="PROSITE-ProRule" id="PRU00433"/>
    </source>
</evidence>
<dbReference type="EMBL" id="JBEWLZ010000009">
    <property type="protein sequence ID" value="MET1491168.1"/>
    <property type="molecule type" value="Genomic_DNA"/>
</dbReference>
<keyword evidence="7" id="KW-0732">Signal</keyword>
<reference evidence="9 10" key="1">
    <citation type="submission" date="2024-07" db="EMBL/GenBank/DDBJ databases">
        <title>Uliginosibacterium paludis KCTC:42655.</title>
        <authorList>
            <person name="Kim M.K."/>
        </authorList>
    </citation>
    <scope>NUCLEOTIDE SEQUENCE [LARGE SCALE GENOMIC DNA]</scope>
    <source>
        <strain evidence="9 10">KCTC 42655</strain>
    </source>
</reference>
<dbReference type="Gene3D" id="1.10.760.10">
    <property type="entry name" value="Cytochrome c-like domain"/>
    <property type="match status" value="1"/>
</dbReference>
<keyword evidence="1" id="KW-0813">Transport</keyword>
<keyword evidence="10" id="KW-1185">Reference proteome</keyword>
<comment type="caution">
    <text evidence="9">The sequence shown here is derived from an EMBL/GenBank/DDBJ whole genome shotgun (WGS) entry which is preliminary data.</text>
</comment>
<evidence type="ECO:0000256" key="7">
    <source>
        <dbReference type="SAM" id="SignalP"/>
    </source>
</evidence>
<evidence type="ECO:0000256" key="3">
    <source>
        <dbReference type="ARBA" id="ARBA00022723"/>
    </source>
</evidence>
<sequence length="121" mass="12864">MRLASALLAAALALPLPAPASTPDAAALFADQCGDCHTLETGRNKRGPSLAGLIGRQAGSVPGYNYSDAMRRSGVTWTPQRLAQYLAAPKTDLPGTKMRLLIAPNPAQISELIDWLEKQPR</sequence>
<gene>
    <name evidence="9" type="ORF">ABVT11_15120</name>
</gene>
<evidence type="ECO:0000313" key="10">
    <source>
        <dbReference type="Proteomes" id="UP001548590"/>
    </source>
</evidence>
<keyword evidence="2 6" id="KW-0349">Heme</keyword>
<dbReference type="PANTHER" id="PTHR11961">
    <property type="entry name" value="CYTOCHROME C"/>
    <property type="match status" value="1"/>
</dbReference>
<name>A0ABV2CTP4_9RHOO</name>
<dbReference type="Pfam" id="PF00034">
    <property type="entry name" value="Cytochrom_C"/>
    <property type="match status" value="1"/>
</dbReference>
<proteinExistence type="predicted"/>
<dbReference type="InterPro" id="IPR002327">
    <property type="entry name" value="Cyt_c_1A/1B"/>
</dbReference>
<accession>A0ABV2CTP4</accession>
<dbReference type="InterPro" id="IPR036909">
    <property type="entry name" value="Cyt_c-like_dom_sf"/>
</dbReference>
<keyword evidence="5 6" id="KW-0408">Iron</keyword>
<evidence type="ECO:0000256" key="5">
    <source>
        <dbReference type="ARBA" id="ARBA00023004"/>
    </source>
</evidence>